<reference evidence="1" key="2">
    <citation type="submission" date="2020-11" db="EMBL/GenBank/DDBJ databases">
        <authorList>
            <person name="McCartney M.A."/>
            <person name="Auch B."/>
            <person name="Kono T."/>
            <person name="Mallez S."/>
            <person name="Becker A."/>
            <person name="Gohl D.M."/>
            <person name="Silverstein K.A.T."/>
            <person name="Koren S."/>
            <person name="Bechman K.B."/>
            <person name="Herman A."/>
            <person name="Abrahante J.E."/>
            <person name="Garbe J."/>
        </authorList>
    </citation>
    <scope>NUCLEOTIDE SEQUENCE</scope>
    <source>
        <strain evidence="1">Duluth1</strain>
        <tissue evidence="1">Whole animal</tissue>
    </source>
</reference>
<organism evidence="1 2">
    <name type="scientific">Dreissena polymorpha</name>
    <name type="common">Zebra mussel</name>
    <name type="synonym">Mytilus polymorpha</name>
    <dbReference type="NCBI Taxonomy" id="45954"/>
    <lineage>
        <taxon>Eukaryota</taxon>
        <taxon>Metazoa</taxon>
        <taxon>Spiralia</taxon>
        <taxon>Lophotrochozoa</taxon>
        <taxon>Mollusca</taxon>
        <taxon>Bivalvia</taxon>
        <taxon>Autobranchia</taxon>
        <taxon>Heteroconchia</taxon>
        <taxon>Euheterodonta</taxon>
        <taxon>Imparidentia</taxon>
        <taxon>Neoheterodontei</taxon>
        <taxon>Myida</taxon>
        <taxon>Dreissenoidea</taxon>
        <taxon>Dreissenidae</taxon>
        <taxon>Dreissena</taxon>
    </lineage>
</organism>
<dbReference type="AlphaFoldDB" id="A0A9D3Y0Y5"/>
<sequence>MIDNDHRYAMREYQSAAVASSLEAASTSLSLNTAINDAEQNFTDPKTSLIDNDHRYVMREDQRSAAGASSLEVASTPPSLDSAINDAVQDFTQLPNNHEQYDLLTFFCKCI</sequence>
<keyword evidence="2" id="KW-1185">Reference proteome</keyword>
<name>A0A9D3Y0Y5_DREPO</name>
<gene>
    <name evidence="1" type="ORF">DPMN_190853</name>
</gene>
<dbReference type="EMBL" id="JAIWYP010000089">
    <property type="protein sequence ID" value="KAH3689895.1"/>
    <property type="molecule type" value="Genomic_DNA"/>
</dbReference>
<protein>
    <submittedName>
        <fullName evidence="1">Uncharacterized protein</fullName>
    </submittedName>
</protein>
<comment type="caution">
    <text evidence="1">The sequence shown here is derived from an EMBL/GenBank/DDBJ whole genome shotgun (WGS) entry which is preliminary data.</text>
</comment>
<evidence type="ECO:0000313" key="2">
    <source>
        <dbReference type="Proteomes" id="UP000828390"/>
    </source>
</evidence>
<evidence type="ECO:0000313" key="1">
    <source>
        <dbReference type="EMBL" id="KAH3689895.1"/>
    </source>
</evidence>
<proteinExistence type="predicted"/>
<dbReference type="Proteomes" id="UP000828390">
    <property type="component" value="Unassembled WGS sequence"/>
</dbReference>
<accession>A0A9D3Y0Y5</accession>
<reference evidence="1" key="1">
    <citation type="journal article" date="2019" name="bioRxiv">
        <title>The Genome of the Zebra Mussel, Dreissena polymorpha: A Resource for Invasive Species Research.</title>
        <authorList>
            <person name="McCartney M.A."/>
            <person name="Auch B."/>
            <person name="Kono T."/>
            <person name="Mallez S."/>
            <person name="Zhang Y."/>
            <person name="Obille A."/>
            <person name="Becker A."/>
            <person name="Abrahante J.E."/>
            <person name="Garbe J."/>
            <person name="Badalamenti J.P."/>
            <person name="Herman A."/>
            <person name="Mangelson H."/>
            <person name="Liachko I."/>
            <person name="Sullivan S."/>
            <person name="Sone E.D."/>
            <person name="Koren S."/>
            <person name="Silverstein K.A.T."/>
            <person name="Beckman K.B."/>
            <person name="Gohl D.M."/>
        </authorList>
    </citation>
    <scope>NUCLEOTIDE SEQUENCE</scope>
    <source>
        <strain evidence="1">Duluth1</strain>
        <tissue evidence="1">Whole animal</tissue>
    </source>
</reference>